<feature type="domain" description="Amidase" evidence="2">
    <location>
        <begin position="28"/>
        <end position="472"/>
    </location>
</feature>
<comment type="similarity">
    <text evidence="1">Belongs to the amidase family.</text>
</comment>
<dbReference type="InterPro" id="IPR020556">
    <property type="entry name" value="Amidase_CS"/>
</dbReference>
<dbReference type="EMBL" id="QICN01000001">
    <property type="protein sequence ID" value="PXV71017.1"/>
    <property type="molecule type" value="Genomic_DNA"/>
</dbReference>
<reference evidence="3 4" key="1">
    <citation type="submission" date="2018-04" db="EMBL/GenBank/DDBJ databases">
        <title>Genomic Encyclopedia of Type Strains, Phase IV (KMG-IV): sequencing the most valuable type-strain genomes for metagenomic binning, comparative biology and taxonomic classification.</title>
        <authorList>
            <person name="Goeker M."/>
        </authorList>
    </citation>
    <scope>NUCLEOTIDE SEQUENCE [LARGE SCALE GENOMIC DNA]</scope>
    <source>
        <strain evidence="3 4">DSM 104150</strain>
    </source>
</reference>
<dbReference type="AlphaFoldDB" id="A0A318EE24"/>
<accession>A0A318EE24</accession>
<dbReference type="PANTHER" id="PTHR11895">
    <property type="entry name" value="TRANSAMIDASE"/>
    <property type="match status" value="1"/>
</dbReference>
<keyword evidence="4" id="KW-1185">Reference proteome</keyword>
<evidence type="ECO:0000313" key="4">
    <source>
        <dbReference type="Proteomes" id="UP000248330"/>
    </source>
</evidence>
<dbReference type="Pfam" id="PF01425">
    <property type="entry name" value="Amidase"/>
    <property type="match status" value="1"/>
</dbReference>
<comment type="caution">
    <text evidence="3">The sequence shown here is derived from an EMBL/GenBank/DDBJ whole genome shotgun (WGS) entry which is preliminary data.</text>
</comment>
<evidence type="ECO:0000256" key="1">
    <source>
        <dbReference type="ARBA" id="ARBA00009199"/>
    </source>
</evidence>
<name>A0A318EE24_9GAMM</name>
<gene>
    <name evidence="3" type="ORF">C8D93_10155</name>
</gene>
<dbReference type="PANTHER" id="PTHR11895:SF7">
    <property type="entry name" value="GLUTAMYL-TRNA(GLN) AMIDOTRANSFERASE SUBUNIT A, MITOCHONDRIAL"/>
    <property type="match status" value="1"/>
</dbReference>
<dbReference type="InterPro" id="IPR000120">
    <property type="entry name" value="Amidase"/>
</dbReference>
<protein>
    <submittedName>
        <fullName evidence="3">Amidase</fullName>
    </submittedName>
</protein>
<dbReference type="InterPro" id="IPR036928">
    <property type="entry name" value="AS_sf"/>
</dbReference>
<evidence type="ECO:0000313" key="3">
    <source>
        <dbReference type="EMBL" id="PXV71017.1"/>
    </source>
</evidence>
<sequence length="492" mass="52216">MISDADYRDHDGLGLAALVARGEVTAAELIEAAMARAEAVNPQINAIVIPMHEQARTRARQALDGPFAGVPFLIKDIIQDHAGVLTTAGSRAIDYVPDAHAEVTARFLASGVVVFGKTSTPELALKGITESQRWGATRNPWDTTRTPGGSSGGAAAAVAAGIVPLAGANDGGGSIRIPAACCGLFGLRPSRGRVPLGPRIGEAWEGASSDLVVSRSVRDSAAMLDAIQGADVGAPFEIRSPERPYLDEVTREPDRLRIAFTTRSPIDTEVDPACVRAVTDTAALLQSLGHHVEQAEPGIDGLQLAQDYLTMYMGQVSADIAHWDAVAGAREADFEPDTRVLGLLGRTLPARDYVLANRRWNDYARALGRFHQRYALYLTPTLACPPVAIGALALPPWQRIAQSLLLAAGAGRLLHGSGVVEQLARDSLAKVPFTQLANLTGTPAMSVPLWSTDDGLPLGVQFIAASGREDLLFQLAGQLERARPWAQRRPAL</sequence>
<dbReference type="SUPFAM" id="SSF75304">
    <property type="entry name" value="Amidase signature (AS) enzymes"/>
    <property type="match status" value="1"/>
</dbReference>
<evidence type="ECO:0000259" key="2">
    <source>
        <dbReference type="Pfam" id="PF01425"/>
    </source>
</evidence>
<dbReference type="PROSITE" id="PS00571">
    <property type="entry name" value="AMIDASES"/>
    <property type="match status" value="1"/>
</dbReference>
<proteinExistence type="inferred from homology"/>
<dbReference type="RefSeq" id="WP_211307128.1">
    <property type="nucleotide sequence ID" value="NZ_CAWNXA010000001.1"/>
</dbReference>
<dbReference type="Gene3D" id="3.90.1300.10">
    <property type="entry name" value="Amidase signature (AS) domain"/>
    <property type="match status" value="1"/>
</dbReference>
<dbReference type="GO" id="GO:0003824">
    <property type="term" value="F:catalytic activity"/>
    <property type="evidence" value="ECO:0007669"/>
    <property type="project" value="InterPro"/>
</dbReference>
<dbReference type="InterPro" id="IPR023631">
    <property type="entry name" value="Amidase_dom"/>
</dbReference>
<dbReference type="Proteomes" id="UP000248330">
    <property type="component" value="Unassembled WGS sequence"/>
</dbReference>
<organism evidence="3 4">
    <name type="scientific">Sinimarinibacterium flocculans</name>
    <dbReference type="NCBI Taxonomy" id="985250"/>
    <lineage>
        <taxon>Bacteria</taxon>
        <taxon>Pseudomonadati</taxon>
        <taxon>Pseudomonadota</taxon>
        <taxon>Gammaproteobacteria</taxon>
        <taxon>Nevskiales</taxon>
        <taxon>Nevskiaceae</taxon>
        <taxon>Sinimarinibacterium</taxon>
    </lineage>
</organism>